<keyword evidence="1" id="KW-0472">Membrane</keyword>
<dbReference type="Proteomes" id="UP000294855">
    <property type="component" value="Unassembled WGS sequence"/>
</dbReference>
<feature type="transmembrane region" description="Helical" evidence="1">
    <location>
        <begin position="184"/>
        <end position="205"/>
    </location>
</feature>
<comment type="caution">
    <text evidence="3">The sequence shown here is derived from an EMBL/GenBank/DDBJ whole genome shotgun (WGS) entry which is preliminary data.</text>
</comment>
<feature type="transmembrane region" description="Helical" evidence="1">
    <location>
        <begin position="144"/>
        <end position="164"/>
    </location>
</feature>
<protein>
    <recommendedName>
        <fullName evidence="2">YobI-like P-loop NTPase domain-containing protein</fullName>
    </recommendedName>
</protein>
<keyword evidence="1" id="KW-1133">Transmembrane helix</keyword>
<keyword evidence="4" id="KW-1185">Reference proteome</keyword>
<dbReference type="Pfam" id="PF20693">
    <property type="entry name" value="YobI-ATPase"/>
    <property type="match status" value="1"/>
</dbReference>
<evidence type="ECO:0000313" key="4">
    <source>
        <dbReference type="Proteomes" id="UP000294855"/>
    </source>
</evidence>
<name>A0A484F5K2_9EURY</name>
<sequence length="1224" mass="143434">MSKRKFIFQKLTPIECDNISGYSEALDFVFANDDLKNIAITGPYSSGKTSVFETYSKMMSNSDINEPRSFMEKLKSKFFKKTHKRFLSVSLAEFDNVNSEFKHSPIEVNELEGKIINQLLHQIDSKSVYLSGFKIRNDNFSFKHLVLCSFLLVSFILSSLYLLSFFKLSSNPDSFIFNFLIKDWVFGLILILFLIDLFLIVYYFLRLQNEKAILKSIKIQEHEISLFDSENDMYFDKYLDEILYLIKRSNADFIVFEDLDRFHNNLIFVKLREINQLLNKKDDRVVRFFYLLQDSMFLSKEKTKFFDFIIPIVPIIDNSNSYNYLIAKLSDNNLLESFDISFLQKISLYVDDMRILNNVLNEFLIYDSRIRSSDQDINKLFSLVFFKNLFSQDFSDLQLNRGYVFSVLNQKEDLISFVLDNIDVHIKDNQKLIQEMENEFLNDVIELDTLYLNINPPSSQSSQYSTRLEFVKKINSDEALQKQYASEFEKIKSNPEYISRRVILEKKSNNGINKLKEENSKLNLDKEKMKTKNLSELVNEGYGQINFNFGYESIENDPYFPLIRYLIWNGYIDETYHDYISYFSEPTNPDLDDFVLFREDKIFLRSVLDHKPLDFTFSLKNVNSIVQSLNDIDFGVEAILNFNLLSYLLENNSAYLTNFIHYLEKERRYDFIWDFIQHKKTNNHENITIFINALNEKWTTLIFDYTGDVSNFNMKEYLLISFSISSINTIIDMNKNACINDFVISDPFFLEIEVPDVDNLLNVFTNLNIKFDQVDASLFNSELFDSIYSRSMYVLNTHMIFLIIEHKYNSHLSPSFESLYTLILSEPEQPLNTYISKNMNIFMNLILSNSSVFLDGQNEAVQILNSRISIDIKLDYAEKLKTQLSDLISINSDVWIFLIQNDKISFSLKNIFVYFNKFRYSEDLINFINRNTTQIIDNLDSKNDDLTIFFNETVICDSLLYDKYLMILNSIGLSISDMPSVLSKSISNDKVEFLINSHKIVMNAINLQQIRTKYPSFKNAFIMNDISNYVKICTESKNLLNQVELLDLLKLVKNKTDIKKLVDLSSGPITISNINYSDYAILCILKSKFNSSDLNTLHAKYDTSSKELKDEIVSIYVQEINYVIQNKLALPFDMLIEIFSSPILNTESKNNLFIAELNHFKEQQQITSIFDILQLHEFNEIFISPIQCSNTDFNTQILTNFKNRSWIKFELLPDGNYKVSPINS</sequence>
<gene>
    <name evidence="3" type="ORF">C7391_1047</name>
</gene>
<dbReference type="OrthoDB" id="387678at2157"/>
<feature type="domain" description="YobI-like P-loop NTPase" evidence="2">
    <location>
        <begin position="22"/>
        <end position="404"/>
    </location>
</feature>
<dbReference type="InterPro" id="IPR048428">
    <property type="entry name" value="YobI-NTPase"/>
</dbReference>
<proteinExistence type="predicted"/>
<accession>A0A484F5K2</accession>
<dbReference type="AlphaFoldDB" id="A0A484F5K2"/>
<dbReference type="EMBL" id="SNYS01000008">
    <property type="protein sequence ID" value="TDQ68849.1"/>
    <property type="molecule type" value="Genomic_DNA"/>
</dbReference>
<keyword evidence="1" id="KW-0812">Transmembrane</keyword>
<dbReference type="RefSeq" id="WP_133517495.1">
    <property type="nucleotide sequence ID" value="NZ_JAHDUW010000003.1"/>
</dbReference>
<evidence type="ECO:0000259" key="2">
    <source>
        <dbReference type="Pfam" id="PF20693"/>
    </source>
</evidence>
<evidence type="ECO:0000313" key="3">
    <source>
        <dbReference type="EMBL" id="TDQ68849.1"/>
    </source>
</evidence>
<evidence type="ECO:0000256" key="1">
    <source>
        <dbReference type="SAM" id="Phobius"/>
    </source>
</evidence>
<organism evidence="3 4">
    <name type="scientific">Methanimicrococcus blatticola</name>
    <dbReference type="NCBI Taxonomy" id="91560"/>
    <lineage>
        <taxon>Archaea</taxon>
        <taxon>Methanobacteriati</taxon>
        <taxon>Methanobacteriota</taxon>
        <taxon>Stenosarchaea group</taxon>
        <taxon>Methanomicrobia</taxon>
        <taxon>Methanosarcinales</taxon>
        <taxon>Methanosarcinaceae</taxon>
        <taxon>Methanimicrococcus</taxon>
    </lineage>
</organism>
<reference evidence="3 4" key="1">
    <citation type="submission" date="2019-03" db="EMBL/GenBank/DDBJ databases">
        <title>Genomic Encyclopedia of Type Strains, Phase IV (KMG-IV): sequencing the most valuable type-strain genomes for metagenomic binning, comparative biology and taxonomic classification.</title>
        <authorList>
            <person name="Goeker M."/>
        </authorList>
    </citation>
    <scope>NUCLEOTIDE SEQUENCE [LARGE SCALE GENOMIC DNA]</scope>
    <source>
        <strain evidence="3 4">DSM 13328</strain>
    </source>
</reference>